<dbReference type="InterPro" id="IPR013762">
    <property type="entry name" value="Integrase-like_cat_sf"/>
</dbReference>
<evidence type="ECO:0000313" key="8">
    <source>
        <dbReference type="EMBL" id="MYL69237.1"/>
    </source>
</evidence>
<dbReference type="GO" id="GO:0003677">
    <property type="term" value="F:DNA binding"/>
    <property type="evidence" value="ECO:0007669"/>
    <property type="project" value="UniProtKB-UniRule"/>
</dbReference>
<dbReference type="InterPro" id="IPR002104">
    <property type="entry name" value="Integrase_catalytic"/>
</dbReference>
<dbReference type="PROSITE" id="PS51900">
    <property type="entry name" value="CB"/>
    <property type="match status" value="1"/>
</dbReference>
<gene>
    <name evidence="8" type="ORF">GLW00_00135</name>
</gene>
<dbReference type="InterPro" id="IPR050090">
    <property type="entry name" value="Tyrosine_recombinase_XerCD"/>
</dbReference>
<dbReference type="AlphaFoldDB" id="A0A845F6A7"/>
<organism evidence="8 9">
    <name type="scientific">Halobacillus litoralis</name>
    <dbReference type="NCBI Taxonomy" id="45668"/>
    <lineage>
        <taxon>Bacteria</taxon>
        <taxon>Bacillati</taxon>
        <taxon>Bacillota</taxon>
        <taxon>Bacilli</taxon>
        <taxon>Bacillales</taxon>
        <taxon>Bacillaceae</taxon>
        <taxon>Halobacillus</taxon>
    </lineage>
</organism>
<proteinExistence type="inferred from homology"/>
<dbReference type="InterPro" id="IPR010998">
    <property type="entry name" value="Integrase_recombinase_N"/>
</dbReference>
<accession>A0A845F6A7</accession>
<dbReference type="Pfam" id="PF02899">
    <property type="entry name" value="Phage_int_SAM_1"/>
    <property type="match status" value="1"/>
</dbReference>
<dbReference type="EMBL" id="WMFA01000001">
    <property type="protein sequence ID" value="MYL69237.1"/>
    <property type="molecule type" value="Genomic_DNA"/>
</dbReference>
<keyword evidence="3 5" id="KW-0238">DNA-binding</keyword>
<dbReference type="GO" id="GO:0006310">
    <property type="term" value="P:DNA recombination"/>
    <property type="evidence" value="ECO:0007669"/>
    <property type="project" value="UniProtKB-KW"/>
</dbReference>
<dbReference type="InterPro" id="IPR004107">
    <property type="entry name" value="Integrase_SAM-like_N"/>
</dbReference>
<evidence type="ECO:0000256" key="4">
    <source>
        <dbReference type="ARBA" id="ARBA00023172"/>
    </source>
</evidence>
<evidence type="ECO:0000256" key="5">
    <source>
        <dbReference type="PROSITE-ProRule" id="PRU01248"/>
    </source>
</evidence>
<sequence>MPYINRVNGHLKPSNQNGLGGFFVKKNKFMGKKQVMQRSRMIPTDSESYSLEKVHNLFVTAKKAEGLRERTIKDYEAHFGYFLTWLGENDLAQLSITDLTIDIIRGYVTYMQEKPLSPVTINIRIRTLRSFLRFIYEEQYYNENLANRVKIMKTDEDTLKIMSDEQIAAILNAIDKRSYTGFRDYVAIALMIDTGMRISEVGSLTKEQVDFEQRYIHLPSDKVKNRKGRYVPISPKVNKALYQLIAENSSVFNVSEVFLSVYGTPFQPGSFRKRLITYRDKAGVKGVRVSPHSFRHYFAKNYILNGGDPFTLQLILGHSDMQIVRRYIQMNRTEVQAKHHQFSPFQRF</sequence>
<evidence type="ECO:0000313" key="9">
    <source>
        <dbReference type="Proteomes" id="UP000450457"/>
    </source>
</evidence>
<dbReference type="Proteomes" id="UP000450457">
    <property type="component" value="Unassembled WGS sequence"/>
</dbReference>
<evidence type="ECO:0000259" key="6">
    <source>
        <dbReference type="PROSITE" id="PS51898"/>
    </source>
</evidence>
<comment type="caution">
    <text evidence="8">The sequence shown here is derived from an EMBL/GenBank/DDBJ whole genome shotgun (WGS) entry which is preliminary data.</text>
</comment>
<protein>
    <submittedName>
        <fullName evidence="8">Tyrosine-type recombinase/integrase</fullName>
    </submittedName>
</protein>
<feature type="domain" description="Core-binding (CB)" evidence="7">
    <location>
        <begin position="49"/>
        <end position="136"/>
    </location>
</feature>
<dbReference type="Gene3D" id="1.10.443.10">
    <property type="entry name" value="Intergrase catalytic core"/>
    <property type="match status" value="1"/>
</dbReference>
<evidence type="ECO:0000256" key="1">
    <source>
        <dbReference type="ARBA" id="ARBA00008857"/>
    </source>
</evidence>
<dbReference type="SUPFAM" id="SSF56349">
    <property type="entry name" value="DNA breaking-rejoining enzymes"/>
    <property type="match status" value="1"/>
</dbReference>
<dbReference type="InterPro" id="IPR011010">
    <property type="entry name" value="DNA_brk_join_enz"/>
</dbReference>
<dbReference type="Gene3D" id="1.10.150.130">
    <property type="match status" value="1"/>
</dbReference>
<dbReference type="GO" id="GO:0015074">
    <property type="term" value="P:DNA integration"/>
    <property type="evidence" value="ECO:0007669"/>
    <property type="project" value="InterPro"/>
</dbReference>
<dbReference type="Pfam" id="PF00589">
    <property type="entry name" value="Phage_integrase"/>
    <property type="match status" value="1"/>
</dbReference>
<dbReference type="PANTHER" id="PTHR30349">
    <property type="entry name" value="PHAGE INTEGRASE-RELATED"/>
    <property type="match status" value="1"/>
</dbReference>
<evidence type="ECO:0000259" key="7">
    <source>
        <dbReference type="PROSITE" id="PS51900"/>
    </source>
</evidence>
<reference evidence="8 9" key="1">
    <citation type="submission" date="2019-11" db="EMBL/GenBank/DDBJ databases">
        <title>Genome sequences of 17 halophilic strains isolated from different environments.</title>
        <authorList>
            <person name="Furrow R.E."/>
        </authorList>
    </citation>
    <scope>NUCLEOTIDE SEQUENCE [LARGE SCALE GENOMIC DNA]</scope>
    <source>
        <strain evidence="8 9">SL-4</strain>
    </source>
</reference>
<feature type="domain" description="Tyr recombinase" evidence="6">
    <location>
        <begin position="157"/>
        <end position="341"/>
    </location>
</feature>
<evidence type="ECO:0000256" key="2">
    <source>
        <dbReference type="ARBA" id="ARBA00022908"/>
    </source>
</evidence>
<comment type="similarity">
    <text evidence="1">Belongs to the 'phage' integrase family.</text>
</comment>
<keyword evidence="4" id="KW-0233">DNA recombination</keyword>
<dbReference type="CDD" id="cd00397">
    <property type="entry name" value="DNA_BRE_C"/>
    <property type="match status" value="1"/>
</dbReference>
<keyword evidence="2" id="KW-0229">DNA integration</keyword>
<dbReference type="InterPro" id="IPR044068">
    <property type="entry name" value="CB"/>
</dbReference>
<name>A0A845F6A7_9BACI</name>
<dbReference type="PROSITE" id="PS51898">
    <property type="entry name" value="TYR_RECOMBINASE"/>
    <property type="match status" value="1"/>
</dbReference>
<dbReference type="PANTHER" id="PTHR30349:SF41">
    <property type="entry name" value="INTEGRASE_RECOMBINASE PROTEIN MJ0367-RELATED"/>
    <property type="match status" value="1"/>
</dbReference>
<evidence type="ECO:0000256" key="3">
    <source>
        <dbReference type="ARBA" id="ARBA00023125"/>
    </source>
</evidence>